<evidence type="ECO:0000259" key="2">
    <source>
        <dbReference type="Pfam" id="PF20149"/>
    </source>
</evidence>
<feature type="domain" description="DUF6532" evidence="2">
    <location>
        <begin position="846"/>
        <end position="992"/>
    </location>
</feature>
<feature type="region of interest" description="Disordered" evidence="1">
    <location>
        <begin position="155"/>
        <end position="184"/>
    </location>
</feature>
<name>A0A165E9F6_9BASI</name>
<organism evidence="3 4">
    <name type="scientific">Calocera cornea HHB12733</name>
    <dbReference type="NCBI Taxonomy" id="1353952"/>
    <lineage>
        <taxon>Eukaryota</taxon>
        <taxon>Fungi</taxon>
        <taxon>Dikarya</taxon>
        <taxon>Basidiomycota</taxon>
        <taxon>Agaricomycotina</taxon>
        <taxon>Dacrymycetes</taxon>
        <taxon>Dacrymycetales</taxon>
        <taxon>Dacrymycetaceae</taxon>
        <taxon>Calocera</taxon>
    </lineage>
</organism>
<evidence type="ECO:0000313" key="3">
    <source>
        <dbReference type="EMBL" id="KZT54386.1"/>
    </source>
</evidence>
<feature type="region of interest" description="Disordered" evidence="1">
    <location>
        <begin position="432"/>
        <end position="515"/>
    </location>
</feature>
<feature type="region of interest" description="Disordered" evidence="1">
    <location>
        <begin position="591"/>
        <end position="648"/>
    </location>
</feature>
<dbReference type="Pfam" id="PF20149">
    <property type="entry name" value="DUF6532"/>
    <property type="match status" value="2"/>
</dbReference>
<feature type="region of interest" description="Disordered" evidence="1">
    <location>
        <begin position="722"/>
        <end position="748"/>
    </location>
</feature>
<feature type="compositionally biased region" description="Basic and acidic residues" evidence="1">
    <location>
        <begin position="490"/>
        <end position="500"/>
    </location>
</feature>
<feature type="region of interest" description="Disordered" evidence="1">
    <location>
        <begin position="797"/>
        <end position="853"/>
    </location>
</feature>
<keyword evidence="4" id="KW-1185">Reference proteome</keyword>
<dbReference type="AlphaFoldDB" id="A0A165E9F6"/>
<feature type="region of interest" description="Disordered" evidence="1">
    <location>
        <begin position="78"/>
        <end position="139"/>
    </location>
</feature>
<accession>A0A165E9F6</accession>
<dbReference type="EMBL" id="KV424015">
    <property type="protein sequence ID" value="KZT54386.1"/>
    <property type="molecule type" value="Genomic_DNA"/>
</dbReference>
<evidence type="ECO:0000256" key="1">
    <source>
        <dbReference type="SAM" id="MobiDB-lite"/>
    </source>
</evidence>
<dbReference type="InterPro" id="IPR045341">
    <property type="entry name" value="DUF6532"/>
</dbReference>
<gene>
    <name evidence="3" type="ORF">CALCODRAFT_510782</name>
</gene>
<feature type="compositionally biased region" description="Basic and acidic residues" evidence="1">
    <location>
        <begin position="797"/>
        <end position="810"/>
    </location>
</feature>
<feature type="compositionally biased region" description="Polar residues" evidence="1">
    <location>
        <begin position="175"/>
        <end position="184"/>
    </location>
</feature>
<dbReference type="InParanoid" id="A0A165E9F6"/>
<feature type="domain" description="DUF6532" evidence="2">
    <location>
        <begin position="211"/>
        <end position="375"/>
    </location>
</feature>
<feature type="compositionally biased region" description="Acidic residues" evidence="1">
    <location>
        <begin position="675"/>
        <end position="692"/>
    </location>
</feature>
<protein>
    <recommendedName>
        <fullName evidence="2">DUF6532 domain-containing protein</fullName>
    </recommendedName>
</protein>
<proteinExistence type="predicted"/>
<dbReference type="Proteomes" id="UP000076842">
    <property type="component" value="Unassembled WGS sequence"/>
</dbReference>
<reference evidence="3 4" key="1">
    <citation type="journal article" date="2016" name="Mol. Biol. Evol.">
        <title>Comparative Genomics of Early-Diverging Mushroom-Forming Fungi Provides Insights into the Origins of Lignocellulose Decay Capabilities.</title>
        <authorList>
            <person name="Nagy L.G."/>
            <person name="Riley R."/>
            <person name="Tritt A."/>
            <person name="Adam C."/>
            <person name="Daum C."/>
            <person name="Floudas D."/>
            <person name="Sun H."/>
            <person name="Yadav J.S."/>
            <person name="Pangilinan J."/>
            <person name="Larsson K.H."/>
            <person name="Matsuura K."/>
            <person name="Barry K."/>
            <person name="Labutti K."/>
            <person name="Kuo R."/>
            <person name="Ohm R.A."/>
            <person name="Bhattacharya S.S."/>
            <person name="Shirouzu T."/>
            <person name="Yoshinaga Y."/>
            <person name="Martin F.M."/>
            <person name="Grigoriev I.V."/>
            <person name="Hibbett D.S."/>
        </authorList>
    </citation>
    <scope>NUCLEOTIDE SEQUENCE [LARGE SCALE GENOMIC DNA]</scope>
    <source>
        <strain evidence="3 4">HHB12733</strain>
    </source>
</reference>
<feature type="region of interest" description="Disordered" evidence="1">
    <location>
        <begin position="664"/>
        <end position="698"/>
    </location>
</feature>
<evidence type="ECO:0000313" key="4">
    <source>
        <dbReference type="Proteomes" id="UP000076842"/>
    </source>
</evidence>
<feature type="compositionally biased region" description="Acidic residues" evidence="1">
    <location>
        <begin position="815"/>
        <end position="829"/>
    </location>
</feature>
<sequence>MAVRLRGTGHASRTTDIEPVLEMPHQSISDKSIRVCLDAIVSPGSGSRSQEIASIGAHPAHSREFLGTENSLASKLATPIIGSKPSMGDESRSSSLMGRGVEGMQREGATRSNKRLQSLSPPPTDDVEPDRQRKRSRIGTGISIGMYRVDLEEMPLFDSESGTGKPSSRRRPSVRTLSPNSSESFVANTLNPMGEKLSSYNPDMQVTLQCAKKWYRIQLLTIDMYGGTEDTDEANLTAAADAANHEAITAIPPHPLIDFATYPGQRTLIRNTRYWLRGRFKTKTQNLICSAYPDVFKLYNEAEAIQQQLMKETSEIRRKHIQKQLLKKQRQCGTGITRLLQTMCYSKSPGCGDAARHPDFFDPPPRPLIAFSCAISGVFKPRNLDLNAETMYFEMLGLLDDYASSDPKAFEEGMAELSQFCFSRYNIRRSRKASTRSSTSDDTEEGDKTNKEEGGQSTKSEYFLRSPFSTSVDTEARWHQRTPTPNFKGRRLESIEKTEDSENDTDDAPVQRGVDEDGINEAELQVLLGFSPEELEQQGFRGAVIGGESSSIDVPPLSGVKKTTIAAWEKETARQLGARLAVRQAARLDTSGTTPLPVIDYRDEEQDVVWSPTPTIRQDPDAPSDDDSEFREPNRQTNPLWRGSIAEEYSRPDTLERIVRMYKQKQRRENGASSDDAEQSSDEEVEATEPIDTEPLTQALITLPPRTKLEKFYDNLDMNDAIIGPIPRRKDGNVPNPKKRKRNAQSSRATVTLSLQKCKGIVHIFIGFLHAYPHRTLLGNFVIKATVAVNGELRKQAEERNMHTKDRETPASDLPSEDGVDDDHDDDQQEPNRPEESEQPDERDEDKLGEDAQDDDDLEKAGLAENAAVEVDFKRCPHAFWVVTDSGWWLRSLMKSKARLLVQAHWAAALSGPQDLVKERVKRLLLHGNFCQEIFDPLQSASKPKNAFRNPILSWLIALVYWAPSGGSSEAYKYRRLYAKATPFLIAFAATTTALRINIRVEREHYFTYLGHLAKYEKIKPGRYEKLLADFGATCQDPKTLCDARNVCIGRHTPAQDNAKEDEMPFNSDEE</sequence>